<dbReference type="Pfam" id="PF09820">
    <property type="entry name" value="AAA-ATPase_like"/>
    <property type="match status" value="1"/>
</dbReference>
<name>A0A6I1EPL3_9BURK</name>
<dbReference type="InterPro" id="IPR018631">
    <property type="entry name" value="AAA-ATPase-like_dom"/>
</dbReference>
<protein>
    <submittedName>
        <fullName evidence="2">AAA family ATPase</fullName>
    </submittedName>
</protein>
<organism evidence="2 3">
    <name type="scientific">Sutterella seckii</name>
    <dbReference type="NCBI Taxonomy" id="1944635"/>
    <lineage>
        <taxon>Bacteria</taxon>
        <taxon>Pseudomonadati</taxon>
        <taxon>Pseudomonadota</taxon>
        <taxon>Betaproteobacteria</taxon>
        <taxon>Burkholderiales</taxon>
        <taxon>Sutterellaceae</taxon>
        <taxon>Sutterella</taxon>
    </lineage>
</organism>
<dbReference type="PANTHER" id="PTHR34825:SF1">
    <property type="entry name" value="AAA-ATPASE-LIKE DOMAIN-CONTAINING PROTEIN"/>
    <property type="match status" value="1"/>
</dbReference>
<evidence type="ECO:0000259" key="1">
    <source>
        <dbReference type="Pfam" id="PF09820"/>
    </source>
</evidence>
<feature type="domain" description="AAA-ATPase-like" evidence="1">
    <location>
        <begin position="5"/>
        <end position="201"/>
    </location>
</feature>
<evidence type="ECO:0000313" key="3">
    <source>
        <dbReference type="Proteomes" id="UP000430564"/>
    </source>
</evidence>
<proteinExistence type="predicted"/>
<comment type="caution">
    <text evidence="2">The sequence shown here is derived from an EMBL/GenBank/DDBJ whole genome shotgun (WGS) entry which is preliminary data.</text>
</comment>
<evidence type="ECO:0000313" key="2">
    <source>
        <dbReference type="EMBL" id="KAB7662595.1"/>
    </source>
</evidence>
<dbReference type="OrthoDB" id="7066846at2"/>
<gene>
    <name evidence="2" type="ORF">GBM95_02235</name>
</gene>
<dbReference type="RefSeq" id="WP_152157587.1">
    <property type="nucleotide sequence ID" value="NZ_WEHX01000006.1"/>
</dbReference>
<reference evidence="2 3" key="1">
    <citation type="submission" date="2019-10" db="EMBL/GenBank/DDBJ databases">
        <title>Genome diversity of Sutterella seckii.</title>
        <authorList>
            <person name="Chaplin A.V."/>
            <person name="Sokolova S.R."/>
            <person name="Mosin K.A."/>
            <person name="Ivanova E.L."/>
            <person name="Kochetkova T.O."/>
            <person name="Goltsov A.Y."/>
            <person name="Trofimov D.Y."/>
            <person name="Efimov B.A."/>
        </authorList>
    </citation>
    <scope>NUCLEOTIDE SEQUENCE [LARGE SCALE GENOMIC DNA]</scope>
    <source>
        <strain evidence="2 3">ASD393</strain>
    </source>
</reference>
<dbReference type="AlphaFoldDB" id="A0A6I1EPL3"/>
<dbReference type="Proteomes" id="UP000430564">
    <property type="component" value="Unassembled WGS sequence"/>
</dbReference>
<dbReference type="EMBL" id="WEHX01000006">
    <property type="protein sequence ID" value="KAB7662595.1"/>
    <property type="molecule type" value="Genomic_DNA"/>
</dbReference>
<accession>A0A6I1EPL3</accession>
<dbReference type="PANTHER" id="PTHR34825">
    <property type="entry name" value="CONSERVED PROTEIN, WITH A WEAK D-GALACTARATE DEHYDRATASE/ALTRONATE HYDROLASE DOMAIN"/>
    <property type="match status" value="1"/>
</dbReference>
<sequence length="382" mass="43013">MRNLPLGISDFSTIRNPSRNFIYIDKTAQIAEMVRMFPAVFIARPRRFGKSLLASTLRDLFGKGIEGFEGLDIAKTWTDTTYKVVSLDFSAFRDVGTLEDFLLAFDLHLQGRLRAAGIETSPDVSRFPLQRWETALLSLPNSSLVLLIDEYDAPLTECLHLPERFEQYRRVIASFFARTKSLSGALRFLCVTGVMKFKQNVLTPSFNALTDLSMMPQYGSLLGFTEDELRTNFSTWLERASDLCGMSHDQLISRMRREYGGFCFDQNASTDVFAPWSVLQFLACPQPDFQHYGLNPGGTTAIVRNFLKVRGLLDPAHYDEPFLEDLTVIASDDPILELQPTSVLVHTGYLTIKKATGDGAVMLGYPNEEVREAMGNLCSLHR</sequence>